<evidence type="ECO:0000256" key="14">
    <source>
        <dbReference type="ARBA" id="ARBA00083640"/>
    </source>
</evidence>
<dbReference type="Gene3D" id="3.40.630.70">
    <property type="entry name" value="Leucyl/phenylalanyl-tRNA-protein transferase, C-terminal domain"/>
    <property type="match status" value="1"/>
</dbReference>
<evidence type="ECO:0000256" key="11">
    <source>
        <dbReference type="ARBA" id="ARBA00074372"/>
    </source>
</evidence>
<comment type="subcellular location">
    <subcellularLocation>
        <location evidence="1 15">Cytoplasm</location>
    </subcellularLocation>
</comment>
<keyword evidence="2 15" id="KW-0963">Cytoplasm</keyword>
<comment type="similarity">
    <text evidence="9 15">Belongs to the L/F-transferase family.</text>
</comment>
<sequence length="214" mass="24376">MVQPLSASLQFPPVSEATEDGLLAYGGDLSAERLLLAYQSGIFPWYEDGQPILWWSPDPRMVLFVNDFKVSKSLQKTIRRAHFSVTFNQNFSEVIRQCATIQRPEQQGTWITSQMQDAYIKLHQQGHAVSFEVWQDEELVGGGYGIDLPERGIYCGESMFSLKSDASKAGLYYLVQRYKKLGYKFLDCQIYTSHLASLGACEIPRKEFIKLLNL</sequence>
<dbReference type="InterPro" id="IPR042221">
    <property type="entry name" value="Leu/Phe-tRNA_Trfase_N"/>
</dbReference>
<evidence type="ECO:0000256" key="7">
    <source>
        <dbReference type="ARBA" id="ARBA00051538"/>
    </source>
</evidence>
<dbReference type="PANTHER" id="PTHR30098:SF2">
    <property type="entry name" value="LEUCYL_PHENYLALANYL-TRNA--PROTEIN TRANSFERASE"/>
    <property type="match status" value="1"/>
</dbReference>
<evidence type="ECO:0000256" key="5">
    <source>
        <dbReference type="ARBA" id="ARBA00050607"/>
    </source>
</evidence>
<dbReference type="RefSeq" id="WP_115122485.1">
    <property type="nucleotide sequence ID" value="NZ_QRAO01000001.1"/>
</dbReference>
<proteinExistence type="inferred from homology"/>
<dbReference type="GO" id="GO:0030163">
    <property type="term" value="P:protein catabolic process"/>
    <property type="evidence" value="ECO:0007669"/>
    <property type="project" value="UniProtKB-UniRule"/>
</dbReference>
<evidence type="ECO:0000256" key="8">
    <source>
        <dbReference type="ARBA" id="ARBA00054043"/>
    </source>
</evidence>
<dbReference type="HAMAP" id="MF_00688">
    <property type="entry name" value="Leu_Phe_trans"/>
    <property type="match status" value="1"/>
</dbReference>
<comment type="function">
    <text evidence="8 15">Functions in the N-end rule pathway of protein degradation where it conjugates Leu, Phe and, less efficiently, Met from aminoacyl-tRNAs to the N-termini of proteins containing an N-terminal arginine or lysine.</text>
</comment>
<evidence type="ECO:0000256" key="9">
    <source>
        <dbReference type="ARBA" id="ARBA00061535"/>
    </source>
</evidence>
<comment type="caution">
    <text evidence="16">The sequence shown here is derived from an EMBL/GenBank/DDBJ whole genome shotgun (WGS) entry which is preliminary data.</text>
</comment>
<evidence type="ECO:0000256" key="13">
    <source>
        <dbReference type="ARBA" id="ARBA00077165"/>
    </source>
</evidence>
<dbReference type="PANTHER" id="PTHR30098">
    <property type="entry name" value="LEUCYL/PHENYLALANYL-TRNA--PROTEIN TRANSFERASE"/>
    <property type="match status" value="1"/>
</dbReference>
<evidence type="ECO:0000256" key="6">
    <source>
        <dbReference type="ARBA" id="ARBA00050652"/>
    </source>
</evidence>
<evidence type="ECO:0000256" key="2">
    <source>
        <dbReference type="ARBA" id="ARBA00022490"/>
    </source>
</evidence>
<evidence type="ECO:0000256" key="15">
    <source>
        <dbReference type="HAMAP-Rule" id="MF_00688"/>
    </source>
</evidence>
<protein>
    <recommendedName>
        <fullName evidence="11 15">Leucyl/phenylalanyl-tRNA--protein transferase</fullName>
        <ecNumber evidence="10 15">2.3.2.6</ecNumber>
    </recommendedName>
    <alternativeName>
        <fullName evidence="12 15">L/F-transferase</fullName>
    </alternativeName>
    <alternativeName>
        <fullName evidence="13 15">Leucyltransferase</fullName>
    </alternativeName>
    <alternativeName>
        <fullName evidence="14 15">Phenyalanyltransferase</fullName>
    </alternativeName>
</protein>
<accession>A0A370QKB9</accession>
<dbReference type="InterPro" id="IPR042203">
    <property type="entry name" value="Leu/Phe-tRNA_Trfase_C"/>
</dbReference>
<evidence type="ECO:0000256" key="4">
    <source>
        <dbReference type="ARBA" id="ARBA00023315"/>
    </source>
</evidence>
<keyword evidence="3 15" id="KW-0808">Transferase</keyword>
<dbReference type="Pfam" id="PF03588">
    <property type="entry name" value="Leu_Phe_trans"/>
    <property type="match status" value="1"/>
</dbReference>
<dbReference type="AlphaFoldDB" id="A0A370QKB9"/>
<dbReference type="EMBL" id="QRAO01000001">
    <property type="protein sequence ID" value="RDK88815.1"/>
    <property type="molecule type" value="Genomic_DNA"/>
</dbReference>
<dbReference type="InterPro" id="IPR016181">
    <property type="entry name" value="Acyl_CoA_acyltransferase"/>
</dbReference>
<dbReference type="GO" id="GO:0005737">
    <property type="term" value="C:cytoplasm"/>
    <property type="evidence" value="ECO:0007669"/>
    <property type="project" value="UniProtKB-SubCell"/>
</dbReference>
<organism evidence="16 17">
    <name type="scientific">Marinirhabdus gelatinilytica</name>
    <dbReference type="NCBI Taxonomy" id="1703343"/>
    <lineage>
        <taxon>Bacteria</taxon>
        <taxon>Pseudomonadati</taxon>
        <taxon>Bacteroidota</taxon>
        <taxon>Flavobacteriia</taxon>
        <taxon>Flavobacteriales</taxon>
        <taxon>Flavobacteriaceae</taxon>
    </lineage>
</organism>
<keyword evidence="4 15" id="KW-0012">Acyltransferase</keyword>
<evidence type="ECO:0000256" key="1">
    <source>
        <dbReference type="ARBA" id="ARBA00004496"/>
    </source>
</evidence>
<dbReference type="Proteomes" id="UP000255317">
    <property type="component" value="Unassembled WGS sequence"/>
</dbReference>
<dbReference type="EC" id="2.3.2.6" evidence="10 15"/>
<comment type="catalytic activity">
    <reaction evidence="6 15">
        <text>N-terminal L-arginyl-[protein] + L-leucyl-tRNA(Leu) = N-terminal L-leucyl-L-arginyl-[protein] + tRNA(Leu) + H(+)</text>
        <dbReference type="Rhea" id="RHEA:50416"/>
        <dbReference type="Rhea" id="RHEA-COMP:9613"/>
        <dbReference type="Rhea" id="RHEA-COMP:9622"/>
        <dbReference type="Rhea" id="RHEA-COMP:12672"/>
        <dbReference type="Rhea" id="RHEA-COMP:12673"/>
        <dbReference type="ChEBI" id="CHEBI:15378"/>
        <dbReference type="ChEBI" id="CHEBI:64719"/>
        <dbReference type="ChEBI" id="CHEBI:78442"/>
        <dbReference type="ChEBI" id="CHEBI:78494"/>
        <dbReference type="ChEBI" id="CHEBI:133044"/>
        <dbReference type="EC" id="2.3.2.6"/>
    </reaction>
</comment>
<evidence type="ECO:0000256" key="12">
    <source>
        <dbReference type="ARBA" id="ARBA00077136"/>
    </source>
</evidence>
<evidence type="ECO:0000256" key="10">
    <source>
        <dbReference type="ARBA" id="ARBA00066767"/>
    </source>
</evidence>
<dbReference type="FunFam" id="3.30.70.3550:FF:000001">
    <property type="entry name" value="Leucyl/phenylalanyl-tRNA--protein transferase"/>
    <property type="match status" value="1"/>
</dbReference>
<evidence type="ECO:0000313" key="17">
    <source>
        <dbReference type="Proteomes" id="UP000255317"/>
    </source>
</evidence>
<name>A0A370QKB9_9FLAO</name>
<keyword evidence="17" id="KW-1185">Reference proteome</keyword>
<evidence type="ECO:0000313" key="16">
    <source>
        <dbReference type="EMBL" id="RDK88815.1"/>
    </source>
</evidence>
<evidence type="ECO:0000256" key="3">
    <source>
        <dbReference type="ARBA" id="ARBA00022679"/>
    </source>
</evidence>
<dbReference type="GO" id="GO:0008914">
    <property type="term" value="F:leucyl-tRNA--protein transferase activity"/>
    <property type="evidence" value="ECO:0007669"/>
    <property type="project" value="UniProtKB-UniRule"/>
</dbReference>
<dbReference type="NCBIfam" id="TIGR00667">
    <property type="entry name" value="aat"/>
    <property type="match status" value="1"/>
</dbReference>
<dbReference type="SUPFAM" id="SSF55729">
    <property type="entry name" value="Acyl-CoA N-acyltransferases (Nat)"/>
    <property type="match status" value="1"/>
</dbReference>
<reference evidence="16 17" key="1">
    <citation type="submission" date="2018-07" db="EMBL/GenBank/DDBJ databases">
        <title>Genomic Encyclopedia of Type Strains, Phase IV (KMG-IV): sequencing the most valuable type-strain genomes for metagenomic binning, comparative biology and taxonomic classification.</title>
        <authorList>
            <person name="Goeker M."/>
        </authorList>
    </citation>
    <scope>NUCLEOTIDE SEQUENCE [LARGE SCALE GENOMIC DNA]</scope>
    <source>
        <strain evidence="16 17">DSM 101478</strain>
    </source>
</reference>
<dbReference type="InterPro" id="IPR004616">
    <property type="entry name" value="Leu/Phe-tRNA_Trfase"/>
</dbReference>
<dbReference type="OrthoDB" id="9790282at2"/>
<comment type="catalytic activity">
    <reaction evidence="7 15">
        <text>N-terminal L-lysyl-[protein] + L-leucyl-tRNA(Leu) = N-terminal L-leucyl-L-lysyl-[protein] + tRNA(Leu) + H(+)</text>
        <dbReference type="Rhea" id="RHEA:12340"/>
        <dbReference type="Rhea" id="RHEA-COMP:9613"/>
        <dbReference type="Rhea" id="RHEA-COMP:9622"/>
        <dbReference type="Rhea" id="RHEA-COMP:12670"/>
        <dbReference type="Rhea" id="RHEA-COMP:12671"/>
        <dbReference type="ChEBI" id="CHEBI:15378"/>
        <dbReference type="ChEBI" id="CHEBI:65249"/>
        <dbReference type="ChEBI" id="CHEBI:78442"/>
        <dbReference type="ChEBI" id="CHEBI:78494"/>
        <dbReference type="ChEBI" id="CHEBI:133043"/>
        <dbReference type="EC" id="2.3.2.6"/>
    </reaction>
</comment>
<dbReference type="Gene3D" id="3.30.70.3550">
    <property type="entry name" value="Leucyl/phenylalanyl-tRNA-protein transferase, N-terminal domain"/>
    <property type="match status" value="1"/>
</dbReference>
<gene>
    <name evidence="15" type="primary">aat</name>
    <name evidence="16" type="ORF">C8D94_101692</name>
</gene>
<comment type="catalytic activity">
    <reaction evidence="5 15">
        <text>L-phenylalanyl-tRNA(Phe) + an N-terminal L-alpha-aminoacyl-[protein] = an N-terminal L-phenylalanyl-L-alpha-aminoacyl-[protein] + tRNA(Phe)</text>
        <dbReference type="Rhea" id="RHEA:43632"/>
        <dbReference type="Rhea" id="RHEA-COMP:9668"/>
        <dbReference type="Rhea" id="RHEA-COMP:9699"/>
        <dbReference type="Rhea" id="RHEA-COMP:10636"/>
        <dbReference type="Rhea" id="RHEA-COMP:10637"/>
        <dbReference type="ChEBI" id="CHEBI:78442"/>
        <dbReference type="ChEBI" id="CHEBI:78531"/>
        <dbReference type="ChEBI" id="CHEBI:78597"/>
        <dbReference type="ChEBI" id="CHEBI:83561"/>
        <dbReference type="EC" id="2.3.2.6"/>
    </reaction>
</comment>